<dbReference type="EMBL" id="JAJSOF020000029">
    <property type="protein sequence ID" value="KAJ4432855.1"/>
    <property type="molecule type" value="Genomic_DNA"/>
</dbReference>
<name>A0ABQ8SHB6_PERAM</name>
<accession>A0ABQ8SHB6</accession>
<organism evidence="1 2">
    <name type="scientific">Periplaneta americana</name>
    <name type="common">American cockroach</name>
    <name type="synonym">Blatta americana</name>
    <dbReference type="NCBI Taxonomy" id="6978"/>
    <lineage>
        <taxon>Eukaryota</taxon>
        <taxon>Metazoa</taxon>
        <taxon>Ecdysozoa</taxon>
        <taxon>Arthropoda</taxon>
        <taxon>Hexapoda</taxon>
        <taxon>Insecta</taxon>
        <taxon>Pterygota</taxon>
        <taxon>Neoptera</taxon>
        <taxon>Polyneoptera</taxon>
        <taxon>Dictyoptera</taxon>
        <taxon>Blattodea</taxon>
        <taxon>Blattoidea</taxon>
        <taxon>Blattidae</taxon>
        <taxon>Blattinae</taxon>
        <taxon>Periplaneta</taxon>
    </lineage>
</organism>
<sequence length="356" mass="41334">MLAVVKPVFGIENMTNIIRYQMPHDFTYDRLLVNIEVVSEFNRRNISGYRGVVDKVFDISTFMRLYSTEQIEVFKAPPIPRRGDRKINSRSQNVKKNLRWKVLQHNIERNKKEGWRKKRGYTVGETTDTMGRYIANVIVGALEAGNTGEPFLLHCEQVDKANYSTISKLFDQSLRLLWSDGIRNDNMLLLITYAVPVPYIVKVVNSLRAIFSKMVPVACLAHVLHRAAEELRVNFSEVDKLFSLDGIDDSEMIFGEMRLRIRHRLHDIRLTIGENLGKTSTRTGKIETKATQNNTIFHILLNASGHYTKHQSCRSRCINARYSHDVPSPSQRHHTLFYTLFFYRVPQLWQTVLMFL</sequence>
<evidence type="ECO:0000313" key="2">
    <source>
        <dbReference type="Proteomes" id="UP001148838"/>
    </source>
</evidence>
<reference evidence="1 2" key="1">
    <citation type="journal article" date="2022" name="Allergy">
        <title>Genome assembly and annotation of Periplaneta americana reveal a comprehensive cockroach allergen profile.</title>
        <authorList>
            <person name="Wang L."/>
            <person name="Xiong Q."/>
            <person name="Saelim N."/>
            <person name="Wang L."/>
            <person name="Nong W."/>
            <person name="Wan A.T."/>
            <person name="Shi M."/>
            <person name="Liu X."/>
            <person name="Cao Q."/>
            <person name="Hui J.H.L."/>
            <person name="Sookrung N."/>
            <person name="Leung T.F."/>
            <person name="Tungtrongchitr A."/>
            <person name="Tsui S.K.W."/>
        </authorList>
    </citation>
    <scope>NUCLEOTIDE SEQUENCE [LARGE SCALE GENOMIC DNA]</scope>
    <source>
        <strain evidence="1">PWHHKU_190912</strain>
    </source>
</reference>
<dbReference type="Proteomes" id="UP001148838">
    <property type="component" value="Unassembled WGS sequence"/>
</dbReference>
<comment type="caution">
    <text evidence="1">The sequence shown here is derived from an EMBL/GenBank/DDBJ whole genome shotgun (WGS) entry which is preliminary data.</text>
</comment>
<protein>
    <submittedName>
        <fullName evidence="1">Uncharacterized protein</fullName>
    </submittedName>
</protein>
<proteinExistence type="predicted"/>
<keyword evidence="2" id="KW-1185">Reference proteome</keyword>
<gene>
    <name evidence="1" type="ORF">ANN_21494</name>
</gene>
<evidence type="ECO:0000313" key="1">
    <source>
        <dbReference type="EMBL" id="KAJ4432855.1"/>
    </source>
</evidence>